<accession>A0A814AB04</accession>
<dbReference type="EMBL" id="CAJNOG010000083">
    <property type="protein sequence ID" value="CAF0912200.1"/>
    <property type="molecule type" value="Genomic_DNA"/>
</dbReference>
<proteinExistence type="predicted"/>
<reference evidence="1" key="1">
    <citation type="submission" date="2021-02" db="EMBL/GenBank/DDBJ databases">
        <authorList>
            <person name="Nowell W R."/>
        </authorList>
    </citation>
    <scope>NUCLEOTIDE SEQUENCE</scope>
</reference>
<organism evidence="1 2">
    <name type="scientific">Adineta steineri</name>
    <dbReference type="NCBI Taxonomy" id="433720"/>
    <lineage>
        <taxon>Eukaryota</taxon>
        <taxon>Metazoa</taxon>
        <taxon>Spiralia</taxon>
        <taxon>Gnathifera</taxon>
        <taxon>Rotifera</taxon>
        <taxon>Eurotatoria</taxon>
        <taxon>Bdelloidea</taxon>
        <taxon>Adinetida</taxon>
        <taxon>Adinetidae</taxon>
        <taxon>Adineta</taxon>
    </lineage>
</organism>
<name>A0A814AB04_9BILA</name>
<sequence>MVDIPSSSNDQSINEQIYLKNNKLSVKNNKHNGFIIKRNNKQYEIDVKKILYLSNLNKQIKKNDLRSYFIGLTKIILKQSQLPPYLNYVFIFHRTNLQTKYNRKRANSSSRFGSNCQIEFVKNLSELANENKLNEKVDHITFSTYQTILLTCPNLNFLQFTIYFPWKEARFIKEHFNLQRLIIKFEDIVSLDNNFHINDYLSCVPALKQLIIYHMNYAFNIKKYLKYDWFALIINQHLPLLQQFQFHLSFIGTKKSFQFDNKSILNHIIENFKHIHNNRYRSKLNLNILQ</sequence>
<protein>
    <submittedName>
        <fullName evidence="1">Uncharacterized protein</fullName>
    </submittedName>
</protein>
<evidence type="ECO:0000313" key="2">
    <source>
        <dbReference type="Proteomes" id="UP000663845"/>
    </source>
</evidence>
<dbReference type="Proteomes" id="UP000663845">
    <property type="component" value="Unassembled WGS sequence"/>
</dbReference>
<gene>
    <name evidence="1" type="ORF">JYZ213_LOCUS11145</name>
</gene>
<comment type="caution">
    <text evidence="1">The sequence shown here is derived from an EMBL/GenBank/DDBJ whole genome shotgun (WGS) entry which is preliminary data.</text>
</comment>
<dbReference type="AlphaFoldDB" id="A0A814AB04"/>
<evidence type="ECO:0000313" key="1">
    <source>
        <dbReference type="EMBL" id="CAF0912200.1"/>
    </source>
</evidence>